<feature type="transmembrane region" description="Helical" evidence="5">
    <location>
        <begin position="38"/>
        <end position="59"/>
    </location>
</feature>
<evidence type="ECO:0000256" key="1">
    <source>
        <dbReference type="ARBA" id="ARBA00004127"/>
    </source>
</evidence>
<evidence type="ECO:0000256" key="4">
    <source>
        <dbReference type="ARBA" id="ARBA00023136"/>
    </source>
</evidence>
<keyword evidence="3 5" id="KW-1133">Transmembrane helix</keyword>
<keyword evidence="6" id="KW-0489">Methyltransferase</keyword>
<comment type="subcellular location">
    <subcellularLocation>
        <location evidence="1">Endomembrane system</location>
        <topology evidence="1">Multi-pass membrane protein</topology>
    </subcellularLocation>
</comment>
<evidence type="ECO:0000313" key="7">
    <source>
        <dbReference type="Proteomes" id="UP000182350"/>
    </source>
</evidence>
<name>A0A1K2A0J0_9GAMM</name>
<sequence>MLQKLELKVPPVAVWLVFALLIWLVSQVLPLLQLTFRGHQGLAVLLFVVGGVIALMGVLEFRRAQTTVNPLLPHQASCVVNSGIFKYTRNPMYLGMAVSLLGVAAWWSVLSGYLLIPVFCQYLSRFQIHPEEQALLKLFGAPFADYMHRVRRWL</sequence>
<evidence type="ECO:0000256" key="5">
    <source>
        <dbReference type="SAM" id="Phobius"/>
    </source>
</evidence>
<feature type="transmembrane region" description="Helical" evidence="5">
    <location>
        <begin position="93"/>
        <end position="116"/>
    </location>
</feature>
<evidence type="ECO:0000313" key="6">
    <source>
        <dbReference type="EMBL" id="SFX80026.1"/>
    </source>
</evidence>
<dbReference type="GO" id="GO:0032259">
    <property type="term" value="P:methylation"/>
    <property type="evidence" value="ECO:0007669"/>
    <property type="project" value="UniProtKB-KW"/>
</dbReference>
<feature type="transmembrane region" description="Helical" evidence="5">
    <location>
        <begin position="12"/>
        <end position="32"/>
    </location>
</feature>
<dbReference type="AlphaFoldDB" id="A0A1K2A0J0"/>
<dbReference type="Proteomes" id="UP000182350">
    <property type="component" value="Unassembled WGS sequence"/>
</dbReference>
<keyword evidence="6" id="KW-0808">Transferase</keyword>
<dbReference type="OrthoDB" id="9811969at2"/>
<proteinExistence type="predicted"/>
<reference evidence="6 7" key="1">
    <citation type="submission" date="2016-11" db="EMBL/GenBank/DDBJ databases">
        <authorList>
            <person name="Jaros S."/>
            <person name="Januszkiewicz K."/>
            <person name="Wedrychowicz H."/>
        </authorList>
    </citation>
    <scope>NUCLEOTIDE SEQUENCE [LARGE SCALE GENOMIC DNA]</scope>
    <source>
        <strain evidence="6 7">DSM 21637</strain>
    </source>
</reference>
<evidence type="ECO:0000256" key="2">
    <source>
        <dbReference type="ARBA" id="ARBA00022692"/>
    </source>
</evidence>
<dbReference type="GO" id="GO:0012505">
    <property type="term" value="C:endomembrane system"/>
    <property type="evidence" value="ECO:0007669"/>
    <property type="project" value="UniProtKB-SubCell"/>
</dbReference>
<evidence type="ECO:0000256" key="3">
    <source>
        <dbReference type="ARBA" id="ARBA00022989"/>
    </source>
</evidence>
<accession>A0A1K2A0J0</accession>
<dbReference type="EMBL" id="FPJW01000015">
    <property type="protein sequence ID" value="SFX80026.1"/>
    <property type="molecule type" value="Genomic_DNA"/>
</dbReference>
<keyword evidence="4 5" id="KW-0472">Membrane</keyword>
<gene>
    <name evidence="6" type="ORF">SAMN02745752_02924</name>
</gene>
<keyword evidence="7" id="KW-1185">Reference proteome</keyword>
<dbReference type="Gene3D" id="1.20.120.1630">
    <property type="match status" value="1"/>
</dbReference>
<dbReference type="GO" id="GO:0008168">
    <property type="term" value="F:methyltransferase activity"/>
    <property type="evidence" value="ECO:0007669"/>
    <property type="project" value="UniProtKB-KW"/>
</dbReference>
<keyword evidence="2 5" id="KW-0812">Transmembrane</keyword>
<protein>
    <submittedName>
        <fullName evidence="6">Protein-S-isoprenylcysteine O-methyltransferase Ste14</fullName>
    </submittedName>
</protein>
<dbReference type="STRING" id="1122209.SAMN02745752_02924"/>
<dbReference type="RefSeq" id="WP_084662314.1">
    <property type="nucleotide sequence ID" value="NZ_FPJW01000015.1"/>
</dbReference>
<dbReference type="Pfam" id="PF04191">
    <property type="entry name" value="PEMT"/>
    <property type="match status" value="1"/>
</dbReference>
<organism evidence="6 7">
    <name type="scientific">Marinospirillum alkaliphilum DSM 21637</name>
    <dbReference type="NCBI Taxonomy" id="1122209"/>
    <lineage>
        <taxon>Bacteria</taxon>
        <taxon>Pseudomonadati</taxon>
        <taxon>Pseudomonadota</taxon>
        <taxon>Gammaproteobacteria</taxon>
        <taxon>Oceanospirillales</taxon>
        <taxon>Oceanospirillaceae</taxon>
        <taxon>Marinospirillum</taxon>
    </lineage>
</organism>
<dbReference type="InterPro" id="IPR007318">
    <property type="entry name" value="Phopholipid_MeTrfase"/>
</dbReference>